<evidence type="ECO:0000256" key="1">
    <source>
        <dbReference type="ARBA" id="ARBA00022603"/>
    </source>
</evidence>
<evidence type="ECO:0000313" key="5">
    <source>
        <dbReference type="EMBL" id="RYU77170.1"/>
    </source>
</evidence>
<reference evidence="5 6" key="1">
    <citation type="submission" date="2019-02" db="EMBL/GenBank/DDBJ databases">
        <title>Bacterial novel species isolated from soil.</title>
        <authorList>
            <person name="Jung H.-Y."/>
        </authorList>
    </citation>
    <scope>NUCLEOTIDE SEQUENCE [LARGE SCALE GENOMIC DNA]</scope>
    <source>
        <strain evidence="5 6">1-3-3-3</strain>
    </source>
</reference>
<dbReference type="InterPro" id="IPR029063">
    <property type="entry name" value="SAM-dependent_MTases_sf"/>
</dbReference>
<keyword evidence="1 5" id="KW-0489">Methyltransferase</keyword>
<sequence>MSTSSPAASPAQTASPTSALAQHVAEGLSRPQKTLSSMYFYDDEGSRLFQQIMALPEYYPTRTEFALLTTPRAAIAAALRPEAADEPFFLLELGAGDGLKTKILLRELLASGANFTYVPVDISAAAIDGLSASLRVELPELRVEGMVAEYTKALAVMATRPGRKAILFLGSNIGNFLPADRQEFLRALARPLTSDDRLLIGFDLQKDPRQIRRAYDDSQGVTAAFNLNLLRRLNRELGADFDLSRWQHYTDYDPISGAVRSFLVSTAAQTVTMPALGRQFEFAAWETIHTENSYKFTQPIITAMATEAGLHPETFFTDEQHYFADVVLKPGA</sequence>
<dbReference type="InterPro" id="IPR035094">
    <property type="entry name" value="EgtD"/>
</dbReference>
<name>A0A4Q5L831_9BACT</name>
<dbReference type="GO" id="GO:0032259">
    <property type="term" value="P:methylation"/>
    <property type="evidence" value="ECO:0007669"/>
    <property type="project" value="UniProtKB-KW"/>
</dbReference>
<dbReference type="InterPro" id="IPR051128">
    <property type="entry name" value="EgtD_Methyltrsf_superfamily"/>
</dbReference>
<dbReference type="GO" id="GO:0052706">
    <property type="term" value="F:L-histidine N(alpha)-methyltransferase activity"/>
    <property type="evidence" value="ECO:0007669"/>
    <property type="project" value="UniProtKB-EC"/>
</dbReference>
<evidence type="ECO:0000256" key="3">
    <source>
        <dbReference type="SAM" id="MobiDB-lite"/>
    </source>
</evidence>
<dbReference type="InterPro" id="IPR017804">
    <property type="entry name" value="MeTrfase_EgtD-like"/>
</dbReference>
<dbReference type="PANTHER" id="PTHR43397">
    <property type="entry name" value="ERGOTHIONEINE BIOSYNTHESIS PROTEIN 1"/>
    <property type="match status" value="1"/>
</dbReference>
<dbReference type="EC" id="2.1.1.44" evidence="5"/>
<evidence type="ECO:0000313" key="6">
    <source>
        <dbReference type="Proteomes" id="UP000294155"/>
    </source>
</evidence>
<organism evidence="5 6">
    <name type="scientific">Hymenobacter persicinus</name>
    <dbReference type="NCBI Taxonomy" id="2025506"/>
    <lineage>
        <taxon>Bacteria</taxon>
        <taxon>Pseudomonadati</taxon>
        <taxon>Bacteroidota</taxon>
        <taxon>Cytophagia</taxon>
        <taxon>Cytophagales</taxon>
        <taxon>Hymenobacteraceae</taxon>
        <taxon>Hymenobacter</taxon>
    </lineage>
</organism>
<feature type="compositionally biased region" description="Low complexity" evidence="3">
    <location>
        <begin position="1"/>
        <end position="21"/>
    </location>
</feature>
<accession>A0A4Q5L831</accession>
<dbReference type="AlphaFoldDB" id="A0A4Q5L831"/>
<dbReference type="Proteomes" id="UP000294155">
    <property type="component" value="Unassembled WGS sequence"/>
</dbReference>
<gene>
    <name evidence="5" type="primary">egtD</name>
    <name evidence="5" type="ORF">EWM57_17820</name>
</gene>
<keyword evidence="2 5" id="KW-0808">Transferase</keyword>
<protein>
    <submittedName>
        <fullName evidence="5">L-histidine N(Alpha)-methyltransferase</fullName>
        <ecNumber evidence="5">2.1.1.44</ecNumber>
    </submittedName>
</protein>
<dbReference type="OrthoDB" id="5289726at2"/>
<dbReference type="NCBIfam" id="TIGR03438">
    <property type="entry name" value="egtD_ergothio"/>
    <property type="match status" value="1"/>
</dbReference>
<evidence type="ECO:0000256" key="2">
    <source>
        <dbReference type="ARBA" id="ARBA00022679"/>
    </source>
</evidence>
<dbReference type="Pfam" id="PF10017">
    <property type="entry name" value="Methyltransf_33"/>
    <property type="match status" value="1"/>
</dbReference>
<dbReference type="RefSeq" id="WP_129922550.1">
    <property type="nucleotide sequence ID" value="NZ_SEWE01000050.1"/>
</dbReference>
<keyword evidence="6" id="KW-1185">Reference proteome</keyword>
<feature type="region of interest" description="Disordered" evidence="3">
    <location>
        <begin position="1"/>
        <end position="26"/>
    </location>
</feature>
<feature type="domain" description="Histidine-specific methyltransferase SAM-dependent" evidence="4">
    <location>
        <begin position="21"/>
        <end position="329"/>
    </location>
</feature>
<dbReference type="InterPro" id="IPR019257">
    <property type="entry name" value="MeTrfase_dom"/>
</dbReference>
<dbReference type="EMBL" id="SEWE01000050">
    <property type="protein sequence ID" value="RYU77170.1"/>
    <property type="molecule type" value="Genomic_DNA"/>
</dbReference>
<comment type="caution">
    <text evidence="5">The sequence shown here is derived from an EMBL/GenBank/DDBJ whole genome shotgun (WGS) entry which is preliminary data.</text>
</comment>
<evidence type="ECO:0000259" key="4">
    <source>
        <dbReference type="Pfam" id="PF10017"/>
    </source>
</evidence>
<dbReference type="Gene3D" id="3.40.50.150">
    <property type="entry name" value="Vaccinia Virus protein VP39"/>
    <property type="match status" value="1"/>
</dbReference>
<proteinExistence type="predicted"/>
<dbReference type="SUPFAM" id="SSF53335">
    <property type="entry name" value="S-adenosyl-L-methionine-dependent methyltransferases"/>
    <property type="match status" value="1"/>
</dbReference>
<dbReference type="PIRSF" id="PIRSF018005">
    <property type="entry name" value="UCP018005"/>
    <property type="match status" value="1"/>
</dbReference>
<dbReference type="PANTHER" id="PTHR43397:SF1">
    <property type="entry name" value="ERGOTHIONEINE BIOSYNTHESIS PROTEIN 1"/>
    <property type="match status" value="1"/>
</dbReference>